<comment type="similarity">
    <text evidence="1">Belongs to the rtf2 family.</text>
</comment>
<name>A0A1B7NWX2_9EURO</name>
<feature type="region of interest" description="Disordered" evidence="2">
    <location>
        <begin position="193"/>
        <end position="324"/>
    </location>
</feature>
<evidence type="ECO:0000313" key="4">
    <source>
        <dbReference type="Proteomes" id="UP000091918"/>
    </source>
</evidence>
<dbReference type="SUPFAM" id="SSF57850">
    <property type="entry name" value="RING/U-box"/>
    <property type="match status" value="1"/>
</dbReference>
<dbReference type="InterPro" id="IPR027799">
    <property type="entry name" value="Rtf2_RING-finger"/>
</dbReference>
<dbReference type="PANTHER" id="PTHR12775">
    <property type="entry name" value="PROTEIN C20ORF43 HOMOLOG"/>
    <property type="match status" value="1"/>
</dbReference>
<proteinExistence type="inferred from homology"/>
<dbReference type="Pfam" id="PF04641">
    <property type="entry name" value="Rtf2"/>
    <property type="match status" value="1"/>
</dbReference>
<dbReference type="PANTHER" id="PTHR12775:SF0">
    <property type="entry name" value="REPLICATION TERMINATION FACTOR 2"/>
    <property type="match status" value="1"/>
</dbReference>
<dbReference type="OrthoDB" id="247013at2759"/>
<dbReference type="CDD" id="cd16653">
    <property type="entry name" value="RING-like_Rtf2"/>
    <property type="match status" value="1"/>
</dbReference>
<feature type="compositionally biased region" description="Basic and acidic residues" evidence="2">
    <location>
        <begin position="301"/>
        <end position="311"/>
    </location>
</feature>
<organism evidence="3 4">
    <name type="scientific">Emergomyces africanus</name>
    <dbReference type="NCBI Taxonomy" id="1955775"/>
    <lineage>
        <taxon>Eukaryota</taxon>
        <taxon>Fungi</taxon>
        <taxon>Dikarya</taxon>
        <taxon>Ascomycota</taxon>
        <taxon>Pezizomycotina</taxon>
        <taxon>Eurotiomycetes</taxon>
        <taxon>Eurotiomycetidae</taxon>
        <taxon>Onygenales</taxon>
        <taxon>Ajellomycetaceae</taxon>
        <taxon>Emergomyces</taxon>
    </lineage>
</organism>
<evidence type="ECO:0000256" key="1">
    <source>
        <dbReference type="ARBA" id="ARBA00009885"/>
    </source>
</evidence>
<accession>A0A1B7NWX2</accession>
<dbReference type="InterPro" id="IPR006735">
    <property type="entry name" value="Rtf2"/>
</dbReference>
<gene>
    <name evidence="3" type="ORF">ACJ72_04387</name>
</gene>
<dbReference type="GO" id="GO:0006274">
    <property type="term" value="P:DNA replication termination"/>
    <property type="evidence" value="ECO:0007669"/>
    <property type="project" value="TreeGrafter"/>
</dbReference>
<reference evidence="3 4" key="1">
    <citation type="submission" date="2015-07" db="EMBL/GenBank/DDBJ databases">
        <title>Emmonsia species relationships and genome sequence.</title>
        <authorList>
            <person name="Cuomo C.A."/>
            <person name="Schwartz I.S."/>
            <person name="Kenyon C."/>
            <person name="de Hoog G.S."/>
            <person name="Govender N.P."/>
            <person name="Botha A."/>
            <person name="Moreno L."/>
            <person name="de Vries M."/>
            <person name="Munoz J.F."/>
            <person name="Stielow J.B."/>
        </authorList>
    </citation>
    <scope>NUCLEOTIDE SEQUENCE [LARGE SCALE GENOMIC DNA]</scope>
    <source>
        <strain evidence="3 4">CBS 136260</strain>
    </source>
</reference>
<dbReference type="STRING" id="1658172.A0A1B7NWX2"/>
<evidence type="ECO:0000256" key="2">
    <source>
        <dbReference type="SAM" id="MobiDB-lite"/>
    </source>
</evidence>
<dbReference type="GO" id="GO:0005634">
    <property type="term" value="C:nucleus"/>
    <property type="evidence" value="ECO:0007669"/>
    <property type="project" value="TreeGrafter"/>
</dbReference>
<dbReference type="InterPro" id="IPR013083">
    <property type="entry name" value="Znf_RING/FYVE/PHD"/>
</dbReference>
<dbReference type="AlphaFoldDB" id="A0A1B7NWX2"/>
<feature type="compositionally biased region" description="Low complexity" evidence="2">
    <location>
        <begin position="223"/>
        <end position="241"/>
    </location>
</feature>
<comment type="caution">
    <text evidence="3">The sequence shown here is derived from an EMBL/GenBank/DDBJ whole genome shotgun (WGS) entry which is preliminary data.</text>
</comment>
<evidence type="ECO:0000313" key="3">
    <source>
        <dbReference type="EMBL" id="OAX81269.1"/>
    </source>
</evidence>
<dbReference type="Proteomes" id="UP000091918">
    <property type="component" value="Unassembled WGS sequence"/>
</dbReference>
<dbReference type="EMBL" id="LGUA01000510">
    <property type="protein sequence ID" value="OAX81269.1"/>
    <property type="molecule type" value="Genomic_DNA"/>
</dbReference>
<keyword evidence="4" id="KW-1185">Reference proteome</keyword>
<protein>
    <submittedName>
        <fullName evidence="3">Uncharacterized protein</fullName>
    </submittedName>
</protein>
<feature type="compositionally biased region" description="Basic and acidic residues" evidence="2">
    <location>
        <begin position="273"/>
        <end position="292"/>
    </location>
</feature>
<sequence>MGNDGGSIPRRCELVKSAARNPTSAELKETLREHLEHYWSTCPLSHKELLSPIVSDCSGNLYNKDAILKFLLPAEDAEDISSKADCEEILKGRVKGLRDIVEVKFEIDDDGGKGKRRRVCPITRKQLGPNVKSVYLVPCGHAFSEEAIREMKSDKCLQCNEIYLPENIIPILPSQDAEKKRLISRVQDLNSRGLTHSLKKAPGSNKKRKKNENSTETAAPLGTDSEAATSALESSTATAKTQFAPNSRPDSRNTTPVPQGIKNAATARLTARVLEEERERNKRRKMMGDNETIRSLFSSDSTRERGKDGDFMTRGYSIPAAAKR</sequence>
<dbReference type="Gene3D" id="3.30.40.10">
    <property type="entry name" value="Zinc/RING finger domain, C3HC4 (zinc finger)"/>
    <property type="match status" value="1"/>
</dbReference>